<dbReference type="RefSeq" id="WP_344334784.1">
    <property type="nucleotide sequence ID" value="NZ_BAAAPZ010000002.1"/>
</dbReference>
<sequence>MKTEQHPHDQQSPEQPPPSEAAGPERRDPSAGVAPEAIQAADVDREKQSAEGVDVEKPTRGVDWVRASDLIARGSGYVSRRGLDLNAKLARGTWHGIAVSAKYVGRQLAAGARRLPPVSAFGRDEPAPEAPGLTGVSRHVYDPTFFP</sequence>
<name>A0ABP5HZ56_9MICO</name>
<evidence type="ECO:0000313" key="3">
    <source>
        <dbReference type="Proteomes" id="UP001500984"/>
    </source>
</evidence>
<proteinExistence type="predicted"/>
<comment type="caution">
    <text evidence="2">The sequence shown here is derived from an EMBL/GenBank/DDBJ whole genome shotgun (WGS) entry which is preliminary data.</text>
</comment>
<gene>
    <name evidence="2" type="ORF">GCM10009823_04620</name>
</gene>
<feature type="compositionally biased region" description="Basic and acidic residues" evidence="1">
    <location>
        <begin position="1"/>
        <end position="11"/>
    </location>
</feature>
<feature type="region of interest" description="Disordered" evidence="1">
    <location>
        <begin position="1"/>
        <end position="56"/>
    </location>
</feature>
<keyword evidence="3" id="KW-1185">Reference proteome</keyword>
<evidence type="ECO:0000313" key="2">
    <source>
        <dbReference type="EMBL" id="GAA2089094.1"/>
    </source>
</evidence>
<accession>A0ABP5HZ56</accession>
<feature type="compositionally biased region" description="Basic and acidic residues" evidence="1">
    <location>
        <begin position="42"/>
        <end position="56"/>
    </location>
</feature>
<protein>
    <submittedName>
        <fullName evidence="2">Uncharacterized protein</fullName>
    </submittedName>
</protein>
<evidence type="ECO:0000256" key="1">
    <source>
        <dbReference type="SAM" id="MobiDB-lite"/>
    </source>
</evidence>
<reference evidence="3" key="1">
    <citation type="journal article" date="2019" name="Int. J. Syst. Evol. Microbiol.">
        <title>The Global Catalogue of Microorganisms (GCM) 10K type strain sequencing project: providing services to taxonomists for standard genome sequencing and annotation.</title>
        <authorList>
            <consortium name="The Broad Institute Genomics Platform"/>
            <consortium name="The Broad Institute Genome Sequencing Center for Infectious Disease"/>
            <person name="Wu L."/>
            <person name="Ma J."/>
        </authorList>
    </citation>
    <scope>NUCLEOTIDE SEQUENCE [LARGE SCALE GENOMIC DNA]</scope>
    <source>
        <strain evidence="3">JCM 15900</strain>
    </source>
</reference>
<organism evidence="2 3">
    <name type="scientific">Brevibacterium salitolerans</name>
    <dbReference type="NCBI Taxonomy" id="1403566"/>
    <lineage>
        <taxon>Bacteria</taxon>
        <taxon>Bacillati</taxon>
        <taxon>Actinomycetota</taxon>
        <taxon>Actinomycetes</taxon>
        <taxon>Micrococcales</taxon>
        <taxon>Brevibacteriaceae</taxon>
        <taxon>Brevibacterium</taxon>
    </lineage>
</organism>
<dbReference type="EMBL" id="BAAAPZ010000002">
    <property type="protein sequence ID" value="GAA2089094.1"/>
    <property type="molecule type" value="Genomic_DNA"/>
</dbReference>
<dbReference type="Proteomes" id="UP001500984">
    <property type="component" value="Unassembled WGS sequence"/>
</dbReference>